<feature type="domain" description="Small ribosomal subunit protein eS4 central region" evidence="6">
    <location>
        <begin position="84"/>
        <end position="157"/>
    </location>
</feature>
<dbReference type="HOGENOM" id="CLU_060400_1_0_1"/>
<proteinExistence type="inferred from homology"/>
<dbReference type="VEuPathDB" id="MicrosporidiaDB:VICG_00172"/>
<comment type="similarity">
    <text evidence="1">Belongs to the eukaryotic ribosomal protein eS4 family.</text>
</comment>
<dbReference type="OrthoDB" id="1109245at2759"/>
<keyword evidence="8" id="KW-1185">Reference proteome</keyword>
<dbReference type="Pfam" id="PF00900">
    <property type="entry name" value="Ribosomal_S4e"/>
    <property type="match status" value="1"/>
</dbReference>
<evidence type="ECO:0000313" key="7">
    <source>
        <dbReference type="EMBL" id="ELA42857.1"/>
    </source>
</evidence>
<dbReference type="InterPro" id="IPR041982">
    <property type="entry name" value="Ribosomal_eS4_KOW"/>
</dbReference>
<evidence type="ECO:0000256" key="3">
    <source>
        <dbReference type="ARBA" id="ARBA00022884"/>
    </source>
</evidence>
<dbReference type="FunCoup" id="L2GRA2">
    <property type="interactions" value="163"/>
</dbReference>
<dbReference type="CDD" id="cd06087">
    <property type="entry name" value="KOW_RPS4"/>
    <property type="match status" value="1"/>
</dbReference>
<dbReference type="InterPro" id="IPR000876">
    <property type="entry name" value="Ribosomal_eS4"/>
</dbReference>
<evidence type="ECO:0000256" key="2">
    <source>
        <dbReference type="ARBA" id="ARBA00022730"/>
    </source>
</evidence>
<dbReference type="GO" id="GO:0019843">
    <property type="term" value="F:rRNA binding"/>
    <property type="evidence" value="ECO:0007669"/>
    <property type="project" value="UniProtKB-KW"/>
</dbReference>
<keyword evidence="5" id="KW-0687">Ribonucleoprotein</keyword>
<dbReference type="Gene3D" id="2.40.50.740">
    <property type="match status" value="1"/>
</dbReference>
<keyword evidence="4" id="KW-0689">Ribosomal protein</keyword>
<evidence type="ECO:0000313" key="8">
    <source>
        <dbReference type="Proteomes" id="UP000011082"/>
    </source>
</evidence>
<dbReference type="Gene3D" id="3.10.290.10">
    <property type="entry name" value="RNA-binding S4 domain"/>
    <property type="match status" value="1"/>
</dbReference>
<organism evidence="7 8">
    <name type="scientific">Vittaforma corneae (strain ATCC 50505)</name>
    <name type="common">Microsporidian parasite</name>
    <name type="synonym">Nosema corneum</name>
    <dbReference type="NCBI Taxonomy" id="993615"/>
    <lineage>
        <taxon>Eukaryota</taxon>
        <taxon>Fungi</taxon>
        <taxon>Fungi incertae sedis</taxon>
        <taxon>Microsporidia</taxon>
        <taxon>Nosematidae</taxon>
        <taxon>Vittaforma</taxon>
    </lineage>
</organism>
<dbReference type="GO" id="GO:0022627">
    <property type="term" value="C:cytosolic small ribosomal subunit"/>
    <property type="evidence" value="ECO:0007669"/>
    <property type="project" value="TreeGrafter"/>
</dbReference>
<evidence type="ECO:0000259" key="6">
    <source>
        <dbReference type="Pfam" id="PF00900"/>
    </source>
</evidence>
<dbReference type="PANTHER" id="PTHR11581">
    <property type="entry name" value="30S/40S RIBOSOMAL PROTEIN S4"/>
    <property type="match status" value="1"/>
</dbReference>
<dbReference type="InParanoid" id="L2GRA2"/>
<keyword evidence="3" id="KW-0694">RNA-binding</keyword>
<name>L2GRA2_VITCO</name>
<evidence type="ECO:0000256" key="1">
    <source>
        <dbReference type="ARBA" id="ARBA00007500"/>
    </source>
</evidence>
<keyword evidence="2" id="KW-0699">rRNA-binding</keyword>
<dbReference type="GO" id="GO:0006412">
    <property type="term" value="P:translation"/>
    <property type="evidence" value="ECO:0007669"/>
    <property type="project" value="InterPro"/>
</dbReference>
<protein>
    <recommendedName>
        <fullName evidence="6">Small ribosomal subunit protein eS4 central region domain-containing protein</fullName>
    </recommendedName>
</protein>
<dbReference type="InterPro" id="IPR036986">
    <property type="entry name" value="S4_RNA-bd_sf"/>
</dbReference>
<evidence type="ECO:0000256" key="4">
    <source>
        <dbReference type="ARBA" id="ARBA00022980"/>
    </source>
</evidence>
<dbReference type="InterPro" id="IPR038237">
    <property type="entry name" value="Ribosomal_eS4_central_sf"/>
</dbReference>
<dbReference type="InterPro" id="IPR013845">
    <property type="entry name" value="Ribosomal_eS4_central_region"/>
</dbReference>
<dbReference type="PANTHER" id="PTHR11581:SF0">
    <property type="entry name" value="SMALL RIBOSOMAL SUBUNIT PROTEIN ES4"/>
    <property type="match status" value="1"/>
</dbReference>
<dbReference type="RefSeq" id="XP_007603625.1">
    <property type="nucleotide sequence ID" value="XM_007603563.1"/>
</dbReference>
<dbReference type="Proteomes" id="UP000011082">
    <property type="component" value="Unassembled WGS sequence"/>
</dbReference>
<dbReference type="GeneID" id="19880890"/>
<dbReference type="EMBL" id="JH370130">
    <property type="protein sequence ID" value="ELA42857.1"/>
    <property type="molecule type" value="Genomic_DNA"/>
</dbReference>
<gene>
    <name evidence="7" type="ORF">VICG_00172</name>
</gene>
<dbReference type="GO" id="GO:0003735">
    <property type="term" value="F:structural constituent of ribosome"/>
    <property type="evidence" value="ECO:0007669"/>
    <property type="project" value="InterPro"/>
</dbReference>
<dbReference type="STRING" id="993615.L2GRA2"/>
<accession>L2GRA2</accession>
<sequence length="255" mass="28751">MQHRPSGVWTKKVEKYAIRPLPGPHSKELSIPLKYVIARFLRVANTAKEVDYIASSRMIAVNGKEITSIKFPVGLFDVVTILKTNQHFRLYFNANRKFKLHKISSDEAKVRISKVVSKYTNDSIPMTHTKDGYNFKFADPSIKINDTVKIDIATNRIVGHLPFEAGKIGYVFSGPNAGRIGTIKYIDRSPDGKEIAFLQDPREKPFSVSMDKVMVIGESNSLLISMDENDGIRLNAFEISNNKYAANQQVEVEDN</sequence>
<evidence type="ECO:0000256" key="5">
    <source>
        <dbReference type="ARBA" id="ARBA00023274"/>
    </source>
</evidence>
<dbReference type="Gene3D" id="2.30.30.30">
    <property type="match status" value="1"/>
</dbReference>
<dbReference type="AlphaFoldDB" id="L2GRA2"/>
<reference evidence="8" key="1">
    <citation type="submission" date="2011-05" db="EMBL/GenBank/DDBJ databases">
        <title>The genome sequence of Vittaforma corneae strain ATCC 50505.</title>
        <authorList>
            <consortium name="The Broad Institute Genome Sequencing Platform"/>
            <person name="Cuomo C."/>
            <person name="Didier E."/>
            <person name="Bowers L."/>
            <person name="Young S.K."/>
            <person name="Zeng Q."/>
            <person name="Gargeya S."/>
            <person name="Fitzgerald M."/>
            <person name="Haas B."/>
            <person name="Abouelleil A."/>
            <person name="Alvarado L."/>
            <person name="Arachchi H.M."/>
            <person name="Berlin A."/>
            <person name="Chapman S.B."/>
            <person name="Gearin G."/>
            <person name="Goldberg J."/>
            <person name="Griggs A."/>
            <person name="Gujja S."/>
            <person name="Hansen M."/>
            <person name="Heiman D."/>
            <person name="Howarth C."/>
            <person name="Larimer J."/>
            <person name="Lui A."/>
            <person name="MacDonald P.J.P."/>
            <person name="McCowen C."/>
            <person name="Montmayeur A."/>
            <person name="Murphy C."/>
            <person name="Neiman D."/>
            <person name="Pearson M."/>
            <person name="Priest M."/>
            <person name="Roberts A."/>
            <person name="Saif S."/>
            <person name="Shea T."/>
            <person name="Sisk P."/>
            <person name="Stolte C."/>
            <person name="Sykes S."/>
            <person name="Wortman J."/>
            <person name="Nusbaum C."/>
            <person name="Birren B."/>
        </authorList>
    </citation>
    <scope>NUCLEOTIDE SEQUENCE [LARGE SCALE GENOMIC DNA]</scope>
    <source>
        <strain evidence="8">ATCC 50505</strain>
    </source>
</reference>
<dbReference type="InterPro" id="IPR014722">
    <property type="entry name" value="Rib_uL2_dom2"/>
</dbReference>